<protein>
    <submittedName>
        <fullName evidence="1">Uncharacterized protein</fullName>
    </submittedName>
</protein>
<dbReference type="SUPFAM" id="SSF53795">
    <property type="entry name" value="PEP carboxykinase-like"/>
    <property type="match status" value="1"/>
</dbReference>
<organism evidence="1 2">
    <name type="scientific">Novosphingobium hassiacum</name>
    <dbReference type="NCBI Taxonomy" id="173676"/>
    <lineage>
        <taxon>Bacteria</taxon>
        <taxon>Pseudomonadati</taxon>
        <taxon>Pseudomonadota</taxon>
        <taxon>Alphaproteobacteria</taxon>
        <taxon>Sphingomonadales</taxon>
        <taxon>Sphingomonadaceae</taxon>
        <taxon>Novosphingobium</taxon>
    </lineage>
</organism>
<dbReference type="InterPro" id="IPR027417">
    <property type="entry name" value="P-loop_NTPase"/>
</dbReference>
<reference evidence="1 2" key="1">
    <citation type="submission" date="2020-08" db="EMBL/GenBank/DDBJ databases">
        <title>Genomic Encyclopedia of Type Strains, Phase IV (KMG-IV): sequencing the most valuable type-strain genomes for metagenomic binning, comparative biology and taxonomic classification.</title>
        <authorList>
            <person name="Goeker M."/>
        </authorList>
    </citation>
    <scope>NUCLEOTIDE SEQUENCE [LARGE SCALE GENOMIC DNA]</scope>
    <source>
        <strain evidence="1 2">DSM 14552</strain>
    </source>
</reference>
<gene>
    <name evidence="1" type="ORF">GGQ88_001350</name>
</gene>
<dbReference type="EMBL" id="JACICY010000002">
    <property type="protein sequence ID" value="MBB3860089.1"/>
    <property type="molecule type" value="Genomic_DNA"/>
</dbReference>
<sequence length="292" mass="31663">MPEPTEYAQIADANAALARLQSEMQVEFGPVPVSIEGEFLDDGDGFIVSSQEFLFTTWEDVRFHYRKGRGLTVQLPPAGLDTDFELFLWGTVFGTVAWLNDYVPLHASAVDVGGRVVAFTADSGGGKSTLAASLAARGLPHVCDDTLVVALQPNGVMALPDAKPLKLWDDALGLASSTALRPVYSMPGKNYADPARKATGPLPLTDLVFLERGEKVAFEPVTGAAKLALLPATLYRGFVHVARGDRALHEQFLMTLTSQVRVWRLFRPFDSHRFGEDVDTIKAILCGESWGG</sequence>
<dbReference type="Gene3D" id="3.40.50.300">
    <property type="entry name" value="P-loop containing nucleotide triphosphate hydrolases"/>
    <property type="match status" value="1"/>
</dbReference>
<comment type="caution">
    <text evidence="1">The sequence shown here is derived from an EMBL/GenBank/DDBJ whole genome shotgun (WGS) entry which is preliminary data.</text>
</comment>
<evidence type="ECO:0000313" key="2">
    <source>
        <dbReference type="Proteomes" id="UP000562395"/>
    </source>
</evidence>
<keyword evidence="2" id="KW-1185">Reference proteome</keyword>
<accession>A0A7W6EVV2</accession>
<dbReference type="RefSeq" id="WP_183612334.1">
    <property type="nucleotide sequence ID" value="NZ_JACICY010000002.1"/>
</dbReference>
<name>A0A7W6EVV2_9SPHN</name>
<evidence type="ECO:0000313" key="1">
    <source>
        <dbReference type="EMBL" id="MBB3860089.1"/>
    </source>
</evidence>
<dbReference type="Proteomes" id="UP000562395">
    <property type="component" value="Unassembled WGS sequence"/>
</dbReference>
<dbReference type="AlphaFoldDB" id="A0A7W6EVV2"/>
<proteinExistence type="predicted"/>